<sequence length="81" mass="9287">MRTRMYVTDISRWREAGWYTRMCSGHSAGGDYGCRWRLWLPVATMVAGGDYGCRWRLWLPVASALISPDLYVEIDGDAHTD</sequence>
<dbReference type="EMBL" id="AP022605">
    <property type="protein sequence ID" value="BBZ07373.1"/>
    <property type="molecule type" value="Genomic_DNA"/>
</dbReference>
<dbReference type="KEGG" id="mdr:MDOR_15420"/>
<proteinExistence type="predicted"/>
<dbReference type="AlphaFoldDB" id="A0A7I7VT73"/>
<evidence type="ECO:0000313" key="1">
    <source>
        <dbReference type="EMBL" id="BBZ07373.1"/>
    </source>
</evidence>
<name>A0A7I7VT73_9MYCO</name>
<reference evidence="1 2" key="1">
    <citation type="journal article" date="2019" name="Emerg. Microbes Infect.">
        <title>Comprehensive subspecies identification of 175 nontuberculous mycobacteria species based on 7547 genomic profiles.</title>
        <authorList>
            <person name="Matsumoto Y."/>
            <person name="Kinjo T."/>
            <person name="Motooka D."/>
            <person name="Nabeya D."/>
            <person name="Jung N."/>
            <person name="Uechi K."/>
            <person name="Horii T."/>
            <person name="Iida T."/>
            <person name="Fujita J."/>
            <person name="Nakamura S."/>
        </authorList>
    </citation>
    <scope>NUCLEOTIDE SEQUENCE [LARGE SCALE GENOMIC DNA]</scope>
    <source>
        <strain evidence="1 2">JCM 12405</strain>
    </source>
</reference>
<organism evidence="1 2">
    <name type="scientific">Mycolicibacterium doricum</name>
    <dbReference type="NCBI Taxonomy" id="126673"/>
    <lineage>
        <taxon>Bacteria</taxon>
        <taxon>Bacillati</taxon>
        <taxon>Actinomycetota</taxon>
        <taxon>Actinomycetes</taxon>
        <taxon>Mycobacteriales</taxon>
        <taxon>Mycobacteriaceae</taxon>
        <taxon>Mycolicibacterium</taxon>
    </lineage>
</organism>
<accession>A0A7I7VT73</accession>
<evidence type="ECO:0000313" key="2">
    <source>
        <dbReference type="Proteomes" id="UP000467201"/>
    </source>
</evidence>
<dbReference type="Proteomes" id="UP000467201">
    <property type="component" value="Chromosome"/>
</dbReference>
<protein>
    <submittedName>
        <fullName evidence="1">Uncharacterized protein</fullName>
    </submittedName>
</protein>
<gene>
    <name evidence="1" type="ORF">MDOR_15420</name>
</gene>